<accession>A0ABR7Z6T4</accession>
<evidence type="ECO:0008006" key="5">
    <source>
        <dbReference type="Google" id="ProtNLM"/>
    </source>
</evidence>
<dbReference type="Proteomes" id="UP000805841">
    <property type="component" value="Unassembled WGS sequence"/>
</dbReference>
<evidence type="ECO:0000313" key="4">
    <source>
        <dbReference type="Proteomes" id="UP000805841"/>
    </source>
</evidence>
<feature type="signal peptide" evidence="2">
    <location>
        <begin position="1"/>
        <end position="19"/>
    </location>
</feature>
<dbReference type="PROSITE" id="PS51257">
    <property type="entry name" value="PROKAR_LIPOPROTEIN"/>
    <property type="match status" value="1"/>
</dbReference>
<keyword evidence="2" id="KW-0732">Signal</keyword>
<comment type="caution">
    <text evidence="3">The sequence shown here is derived from an EMBL/GenBank/DDBJ whole genome shotgun (WGS) entry which is preliminary data.</text>
</comment>
<organism evidence="3 4">
    <name type="scientific">Pseudomonas typographi</name>
    <dbReference type="NCBI Taxonomy" id="2715964"/>
    <lineage>
        <taxon>Bacteria</taxon>
        <taxon>Pseudomonadati</taxon>
        <taxon>Pseudomonadota</taxon>
        <taxon>Gammaproteobacteria</taxon>
        <taxon>Pseudomonadales</taxon>
        <taxon>Pseudomonadaceae</taxon>
        <taxon>Pseudomonas</taxon>
    </lineage>
</organism>
<evidence type="ECO:0000256" key="2">
    <source>
        <dbReference type="SAM" id="SignalP"/>
    </source>
</evidence>
<name>A0ABR7Z6T4_9PSED</name>
<proteinExistence type="predicted"/>
<evidence type="ECO:0000256" key="1">
    <source>
        <dbReference type="SAM" id="MobiDB-lite"/>
    </source>
</evidence>
<feature type="chain" id="PRO_5046621736" description="Lipoprotein" evidence="2">
    <location>
        <begin position="20"/>
        <end position="82"/>
    </location>
</feature>
<protein>
    <recommendedName>
        <fullName evidence="5">Lipoprotein</fullName>
    </recommendedName>
</protein>
<keyword evidence="4" id="KW-1185">Reference proteome</keyword>
<dbReference type="EMBL" id="JAAOCA010000032">
    <property type="protein sequence ID" value="MBD1601249.1"/>
    <property type="molecule type" value="Genomic_DNA"/>
</dbReference>
<sequence>MKPLMLSVLMLAAATAAGCASHPEDRPFAAEEQYQLALESLARQGLPYETYMRQRAALVQRHHAAGDVAEAPSSDAAQGHQS</sequence>
<reference evidence="3 4" key="1">
    <citation type="journal article" date="2020" name="Insects">
        <title>Bacteria Belonging to Pseudomonas typographi sp. nov. from the Bark Beetle Ips typographus Have Genomic Potential to Aid in the Host Ecology.</title>
        <authorList>
            <person name="Peral-Aranega E."/>
            <person name="Saati-Santamaria Z."/>
            <person name="Kolarik M."/>
            <person name="Rivas R."/>
            <person name="Garcia-Fraile P."/>
        </authorList>
    </citation>
    <scope>NUCLEOTIDE SEQUENCE [LARGE SCALE GENOMIC DNA]</scope>
    <source>
        <strain evidence="3 4">CA3A</strain>
    </source>
</reference>
<gene>
    <name evidence="3" type="ORF">HAQ05_21455</name>
</gene>
<evidence type="ECO:0000313" key="3">
    <source>
        <dbReference type="EMBL" id="MBD1601249.1"/>
    </source>
</evidence>
<dbReference type="RefSeq" id="WP_190424317.1">
    <property type="nucleotide sequence ID" value="NZ_JAAOCA010000032.1"/>
</dbReference>
<feature type="region of interest" description="Disordered" evidence="1">
    <location>
        <begin position="62"/>
        <end position="82"/>
    </location>
</feature>